<keyword evidence="3" id="KW-1185">Reference proteome</keyword>
<sequence>MVESTSDDNANDAEQMRLAFQAFMLKGKGATTKVESSDASATTTAKSNSSKKKKKKKRPSTGVSPQKAVSNEEITTPVSAENEEQVSSTTPNKLDQSSKKRYYQLLRSFCNKIQQSWFEIDDQILDIIESIVSIRARLPLEWKILNSFKNDNRRDYEEEFKEENMTDNWKYFGFRGKTKALNYPAHMQRADVHLALEHDLEQQEKMITSLRSLISELSECHESLGRLVDTIWKFHLDCQVQGFSEICYDGGDNSNGNFDMDILVQNATDLFRVLSTELYRKQSLIPLMIESINDGLLLGGNSLGFDGRSVHTESTKSTVTSGEDLPLSVARRCYKCWPRKVDEELMLWIVKMV</sequence>
<name>A0ABD3Q8W0_9STRA</name>
<protein>
    <submittedName>
        <fullName evidence="2">Uncharacterized protein</fullName>
    </submittedName>
</protein>
<feature type="compositionally biased region" description="Low complexity" evidence="1">
    <location>
        <begin position="37"/>
        <end position="48"/>
    </location>
</feature>
<evidence type="ECO:0000313" key="3">
    <source>
        <dbReference type="Proteomes" id="UP001516023"/>
    </source>
</evidence>
<gene>
    <name evidence="2" type="ORF">HJC23_010929</name>
</gene>
<organism evidence="2 3">
    <name type="scientific">Cyclotella cryptica</name>
    <dbReference type="NCBI Taxonomy" id="29204"/>
    <lineage>
        <taxon>Eukaryota</taxon>
        <taxon>Sar</taxon>
        <taxon>Stramenopiles</taxon>
        <taxon>Ochrophyta</taxon>
        <taxon>Bacillariophyta</taxon>
        <taxon>Coscinodiscophyceae</taxon>
        <taxon>Thalassiosirophycidae</taxon>
        <taxon>Stephanodiscales</taxon>
        <taxon>Stephanodiscaceae</taxon>
        <taxon>Cyclotella</taxon>
    </lineage>
</organism>
<comment type="caution">
    <text evidence="2">The sequence shown here is derived from an EMBL/GenBank/DDBJ whole genome shotgun (WGS) entry which is preliminary data.</text>
</comment>
<proteinExistence type="predicted"/>
<dbReference type="AlphaFoldDB" id="A0ABD3Q8W0"/>
<dbReference type="EMBL" id="JABMIG020000060">
    <property type="protein sequence ID" value="KAL3796782.1"/>
    <property type="molecule type" value="Genomic_DNA"/>
</dbReference>
<feature type="compositionally biased region" description="Basic residues" evidence="1">
    <location>
        <begin position="49"/>
        <end position="59"/>
    </location>
</feature>
<accession>A0ABD3Q8W0</accession>
<reference evidence="2 3" key="1">
    <citation type="journal article" date="2020" name="G3 (Bethesda)">
        <title>Improved Reference Genome for Cyclotella cryptica CCMP332, a Model for Cell Wall Morphogenesis, Salinity Adaptation, and Lipid Production in Diatoms (Bacillariophyta).</title>
        <authorList>
            <person name="Roberts W.R."/>
            <person name="Downey K.M."/>
            <person name="Ruck E.C."/>
            <person name="Traller J.C."/>
            <person name="Alverson A.J."/>
        </authorList>
    </citation>
    <scope>NUCLEOTIDE SEQUENCE [LARGE SCALE GENOMIC DNA]</scope>
    <source>
        <strain evidence="2 3">CCMP332</strain>
    </source>
</reference>
<dbReference type="Proteomes" id="UP001516023">
    <property type="component" value="Unassembled WGS sequence"/>
</dbReference>
<evidence type="ECO:0000256" key="1">
    <source>
        <dbReference type="SAM" id="MobiDB-lite"/>
    </source>
</evidence>
<evidence type="ECO:0000313" key="2">
    <source>
        <dbReference type="EMBL" id="KAL3796782.1"/>
    </source>
</evidence>
<feature type="region of interest" description="Disordered" evidence="1">
    <location>
        <begin position="31"/>
        <end position="94"/>
    </location>
</feature>
<feature type="compositionally biased region" description="Polar residues" evidence="1">
    <location>
        <begin position="61"/>
        <end position="94"/>
    </location>
</feature>